<evidence type="ECO:0000256" key="1">
    <source>
        <dbReference type="SAM" id="SignalP"/>
    </source>
</evidence>
<dbReference type="EMBL" id="GGFJ01013849">
    <property type="protein sequence ID" value="MBW62990.1"/>
    <property type="molecule type" value="Transcribed_RNA"/>
</dbReference>
<proteinExistence type="predicted"/>
<name>A0A2M4CCC9_9DIPT</name>
<feature type="signal peptide" evidence="1">
    <location>
        <begin position="1"/>
        <end position="25"/>
    </location>
</feature>
<feature type="chain" id="PRO_5014708048" evidence="1">
    <location>
        <begin position="26"/>
        <end position="76"/>
    </location>
</feature>
<keyword evidence="1" id="KW-0732">Signal</keyword>
<reference evidence="2" key="1">
    <citation type="submission" date="2018-01" db="EMBL/GenBank/DDBJ databases">
        <title>An insight into the sialome of Amazonian anophelines.</title>
        <authorList>
            <person name="Ribeiro J.M."/>
            <person name="Scarpassa V."/>
            <person name="Calvo E."/>
        </authorList>
    </citation>
    <scope>NUCLEOTIDE SEQUENCE</scope>
    <source>
        <tissue evidence="2">Salivary glands</tissue>
    </source>
</reference>
<organism evidence="2">
    <name type="scientific">Anopheles marajoara</name>
    <dbReference type="NCBI Taxonomy" id="58244"/>
    <lineage>
        <taxon>Eukaryota</taxon>
        <taxon>Metazoa</taxon>
        <taxon>Ecdysozoa</taxon>
        <taxon>Arthropoda</taxon>
        <taxon>Hexapoda</taxon>
        <taxon>Insecta</taxon>
        <taxon>Pterygota</taxon>
        <taxon>Neoptera</taxon>
        <taxon>Endopterygota</taxon>
        <taxon>Diptera</taxon>
        <taxon>Nematocera</taxon>
        <taxon>Culicoidea</taxon>
        <taxon>Culicidae</taxon>
        <taxon>Anophelinae</taxon>
        <taxon>Anopheles</taxon>
    </lineage>
</organism>
<evidence type="ECO:0000313" key="2">
    <source>
        <dbReference type="EMBL" id="MBW62990.1"/>
    </source>
</evidence>
<sequence>MLLLQRFLRSVFIVVCPWSMGMVECATKHHRHYDAVASATLQLSNHPSIWCLRHVRLQQKIREKTEAKRRTSIRGA</sequence>
<accession>A0A2M4CCC9</accession>
<dbReference type="AlphaFoldDB" id="A0A2M4CCC9"/>
<protein>
    <submittedName>
        <fullName evidence="2">Putative secreted protein</fullName>
    </submittedName>
</protein>